<sequence>MGRDKLTIADIADALGVSKTTVSRAISGKGRISKETIDRVHEYVEKYNYKPYGTDSKTFKSQKTHNIAVTWSGDYELIEMPYFQNVLKGIIEVMSDEGYDVMISLIVNDHIENLRRIVDEGKIDGVILTRTLVNDMPSRFLKSSGIPFVCIGSSDDDEVTQIDNDHFEACRELTSALIHQGHKRIALIGGSSNHIITKTRYGGFVKAFHDSKVTLDTSIIFLDVNTDKRISDILSYLLTVEIDCLICMDDTYALRVIDICKNEHIRIAEDLRLASFYNSTLLSGSVPAITSLDFNDRNLGAVAARTLLQKINSEEVHNRMLKTYEVMLRESTRMVEKY</sequence>
<evidence type="ECO:0000259" key="4">
    <source>
        <dbReference type="PROSITE" id="PS50932"/>
    </source>
</evidence>
<dbReference type="AlphaFoldDB" id="A0A1H9LR07"/>
<evidence type="ECO:0000313" key="6">
    <source>
        <dbReference type="EMBL" id="SER13689.1"/>
    </source>
</evidence>
<dbReference type="CDD" id="cd01392">
    <property type="entry name" value="HTH_LacI"/>
    <property type="match status" value="1"/>
</dbReference>
<evidence type="ECO:0000256" key="3">
    <source>
        <dbReference type="ARBA" id="ARBA00023163"/>
    </source>
</evidence>
<gene>
    <name evidence="6" type="ORF">SAMN04487884_102151</name>
</gene>
<name>A0A1H9LR07_BUTFI</name>
<dbReference type="PROSITE" id="PS50932">
    <property type="entry name" value="HTH_LACI_2"/>
    <property type="match status" value="1"/>
</dbReference>
<feature type="domain" description="HTH cro/C1-type" evidence="5">
    <location>
        <begin position="5"/>
        <end position="37"/>
    </location>
</feature>
<dbReference type="Proteomes" id="UP000182584">
    <property type="component" value="Unassembled WGS sequence"/>
</dbReference>
<feature type="domain" description="HTH lacI-type" evidence="4">
    <location>
        <begin position="6"/>
        <end position="51"/>
    </location>
</feature>
<dbReference type="EMBL" id="FOGJ01000002">
    <property type="protein sequence ID" value="SER13689.1"/>
    <property type="molecule type" value="Genomic_DNA"/>
</dbReference>
<dbReference type="GO" id="GO:0003700">
    <property type="term" value="F:DNA-binding transcription factor activity"/>
    <property type="evidence" value="ECO:0007669"/>
    <property type="project" value="TreeGrafter"/>
</dbReference>
<dbReference type="InterPro" id="IPR028082">
    <property type="entry name" value="Peripla_BP_I"/>
</dbReference>
<dbReference type="PROSITE" id="PS50943">
    <property type="entry name" value="HTH_CROC1"/>
    <property type="match status" value="1"/>
</dbReference>
<dbReference type="Gene3D" id="3.40.50.2300">
    <property type="match status" value="2"/>
</dbReference>
<dbReference type="SUPFAM" id="SSF47413">
    <property type="entry name" value="lambda repressor-like DNA-binding domains"/>
    <property type="match status" value="1"/>
</dbReference>
<dbReference type="Gene3D" id="1.10.260.40">
    <property type="entry name" value="lambda repressor-like DNA-binding domains"/>
    <property type="match status" value="1"/>
</dbReference>
<dbReference type="RefSeq" id="WP_022758069.1">
    <property type="nucleotide sequence ID" value="NZ_FOGJ01000002.1"/>
</dbReference>
<dbReference type="InterPro" id="IPR010982">
    <property type="entry name" value="Lambda_DNA-bd_dom_sf"/>
</dbReference>
<evidence type="ECO:0000313" key="7">
    <source>
        <dbReference type="Proteomes" id="UP000182584"/>
    </source>
</evidence>
<dbReference type="OrthoDB" id="4810at2"/>
<evidence type="ECO:0000259" key="5">
    <source>
        <dbReference type="PROSITE" id="PS50943"/>
    </source>
</evidence>
<dbReference type="SUPFAM" id="SSF53822">
    <property type="entry name" value="Periplasmic binding protein-like I"/>
    <property type="match status" value="1"/>
</dbReference>
<dbReference type="Pfam" id="PF00356">
    <property type="entry name" value="LacI"/>
    <property type="match status" value="1"/>
</dbReference>
<protein>
    <submittedName>
        <fullName evidence="6">Transcriptional regulator, LacI family</fullName>
    </submittedName>
</protein>
<reference evidence="6 7" key="1">
    <citation type="submission" date="2016-10" db="EMBL/GenBank/DDBJ databases">
        <authorList>
            <person name="de Groot N.N."/>
        </authorList>
    </citation>
    <scope>NUCLEOTIDE SEQUENCE [LARGE SCALE GENOMIC DNA]</scope>
    <source>
        <strain evidence="6 7">AR40</strain>
    </source>
</reference>
<proteinExistence type="predicted"/>
<evidence type="ECO:0000256" key="1">
    <source>
        <dbReference type="ARBA" id="ARBA00023015"/>
    </source>
</evidence>
<dbReference type="InterPro" id="IPR001761">
    <property type="entry name" value="Peripla_BP/Lac1_sug-bd_dom"/>
</dbReference>
<organism evidence="6 7">
    <name type="scientific">Butyrivibrio fibrisolvens</name>
    <dbReference type="NCBI Taxonomy" id="831"/>
    <lineage>
        <taxon>Bacteria</taxon>
        <taxon>Bacillati</taxon>
        <taxon>Bacillota</taxon>
        <taxon>Clostridia</taxon>
        <taxon>Lachnospirales</taxon>
        <taxon>Lachnospiraceae</taxon>
        <taxon>Butyrivibrio</taxon>
    </lineage>
</organism>
<dbReference type="Pfam" id="PF00532">
    <property type="entry name" value="Peripla_BP_1"/>
    <property type="match status" value="1"/>
</dbReference>
<dbReference type="eggNOG" id="COG1609">
    <property type="taxonomic scope" value="Bacteria"/>
</dbReference>
<dbReference type="GO" id="GO:0000976">
    <property type="term" value="F:transcription cis-regulatory region binding"/>
    <property type="evidence" value="ECO:0007669"/>
    <property type="project" value="TreeGrafter"/>
</dbReference>
<keyword evidence="3" id="KW-0804">Transcription</keyword>
<accession>A0A1H9LR07</accession>
<dbReference type="PANTHER" id="PTHR30146">
    <property type="entry name" value="LACI-RELATED TRANSCRIPTIONAL REPRESSOR"/>
    <property type="match status" value="1"/>
</dbReference>
<keyword evidence="2" id="KW-0238">DNA-binding</keyword>
<dbReference type="SMART" id="SM00354">
    <property type="entry name" value="HTH_LACI"/>
    <property type="match status" value="1"/>
</dbReference>
<dbReference type="InterPro" id="IPR000843">
    <property type="entry name" value="HTH_LacI"/>
</dbReference>
<keyword evidence="1" id="KW-0805">Transcription regulation</keyword>
<dbReference type="InterPro" id="IPR001387">
    <property type="entry name" value="Cro/C1-type_HTH"/>
</dbReference>
<dbReference type="PANTHER" id="PTHR30146:SF109">
    <property type="entry name" value="HTH-TYPE TRANSCRIPTIONAL REGULATOR GALS"/>
    <property type="match status" value="1"/>
</dbReference>
<evidence type="ECO:0000256" key="2">
    <source>
        <dbReference type="ARBA" id="ARBA00023125"/>
    </source>
</evidence>